<evidence type="ECO:0000256" key="6">
    <source>
        <dbReference type="ARBA" id="ARBA00022777"/>
    </source>
</evidence>
<name>A0A1I0KAN2_9FIRM</name>
<evidence type="ECO:0000256" key="8">
    <source>
        <dbReference type="SAM" id="Phobius"/>
    </source>
</evidence>
<dbReference type="InterPro" id="IPR005467">
    <property type="entry name" value="His_kinase_dom"/>
</dbReference>
<reference evidence="12" key="1">
    <citation type="submission" date="2016-10" db="EMBL/GenBank/DDBJ databases">
        <authorList>
            <person name="Varghese N."/>
            <person name="Submissions S."/>
        </authorList>
    </citation>
    <scope>NUCLEOTIDE SEQUENCE [LARGE SCALE GENOMIC DNA]</scope>
    <source>
        <strain evidence="12">NLAE-zl-G277</strain>
    </source>
</reference>
<keyword evidence="8" id="KW-1133">Transmembrane helix</keyword>
<evidence type="ECO:0000256" key="2">
    <source>
        <dbReference type="ARBA" id="ARBA00004370"/>
    </source>
</evidence>
<evidence type="ECO:0000256" key="4">
    <source>
        <dbReference type="ARBA" id="ARBA00022553"/>
    </source>
</evidence>
<keyword evidence="6 11" id="KW-0418">Kinase</keyword>
<dbReference type="InterPro" id="IPR004358">
    <property type="entry name" value="Sig_transdc_His_kin-like_C"/>
</dbReference>
<dbReference type="RefSeq" id="WP_242956544.1">
    <property type="nucleotide sequence ID" value="NZ_FOIM01000058.1"/>
</dbReference>
<dbReference type="STRING" id="460384.SAMN05216313_1588"/>
<dbReference type="InterPro" id="IPR036890">
    <property type="entry name" value="HATPase_C_sf"/>
</dbReference>
<dbReference type="AlphaFoldDB" id="A0A1I0KAN2"/>
<keyword evidence="8" id="KW-0812">Transmembrane</keyword>
<dbReference type="PRINTS" id="PR00344">
    <property type="entry name" value="BCTRLSENSOR"/>
</dbReference>
<feature type="transmembrane region" description="Helical" evidence="8">
    <location>
        <begin position="219"/>
        <end position="238"/>
    </location>
</feature>
<dbReference type="PROSITE" id="PS50885">
    <property type="entry name" value="HAMP"/>
    <property type="match status" value="1"/>
</dbReference>
<dbReference type="EC" id="2.7.13.3" evidence="3"/>
<sequence>MENLSYYIAIDTKIQEQLSALKEMKHFTAEYSYETYRLRMLMENELANSDMILNLSYTDGETTRFLVGTSKGTISAEQYDAMLERFHEARGAYVVQAPTEEYPYLLSGRDIRKHIDSSLEYLGSLIITSDVAGMIDKNIEQLEAPSSDLLVYSDQGVIYENTDHQVPEKLLDFEDSKGYKIVKYQGQRYFICYLKSSRTDWTYVNMFPYSEIYGQNRQIRYTVVALFLLLFAAVALVLKKTAGMVVKPLEQLTESMQIVEGGDFKKAREYLGAETGTDETGLLTQEFKTMLDKIDRLIYENYEKQLLLRDTKYKMLQAQINPHFLYNTLNSLHWMVRAGRNDEAAEMTIALGEILRAALSKKQYFTIHEEINMLRRYMVIQQYRYQKRIVFHLEESVSGEYLIPHMTLQPLVENAIYYGVDKMLTPCSISVTVQEQENEIRIQVSDTGPGMTKEELEAVRTFSAKPAGHGIGLKNIYERLKMAFDEALTFEIDSVSGQGTCVRIVIPKITEGGT</sequence>
<evidence type="ECO:0000256" key="1">
    <source>
        <dbReference type="ARBA" id="ARBA00000085"/>
    </source>
</evidence>
<dbReference type="Pfam" id="PF00672">
    <property type="entry name" value="HAMP"/>
    <property type="match status" value="1"/>
</dbReference>
<keyword evidence="7" id="KW-0902">Two-component regulatory system</keyword>
<dbReference type="GO" id="GO:0000155">
    <property type="term" value="F:phosphorelay sensor kinase activity"/>
    <property type="evidence" value="ECO:0007669"/>
    <property type="project" value="InterPro"/>
</dbReference>
<dbReference type="SUPFAM" id="SSF55874">
    <property type="entry name" value="ATPase domain of HSP90 chaperone/DNA topoisomerase II/histidine kinase"/>
    <property type="match status" value="1"/>
</dbReference>
<dbReference type="PANTHER" id="PTHR34220">
    <property type="entry name" value="SENSOR HISTIDINE KINASE YPDA"/>
    <property type="match status" value="1"/>
</dbReference>
<gene>
    <name evidence="11" type="ORF">SAMN05216313_1588</name>
</gene>
<accession>A0A1I0KAN2</accession>
<dbReference type="Gene3D" id="3.30.450.20">
    <property type="entry name" value="PAS domain"/>
    <property type="match status" value="1"/>
</dbReference>
<evidence type="ECO:0000313" key="12">
    <source>
        <dbReference type="Proteomes" id="UP000198508"/>
    </source>
</evidence>
<feature type="domain" description="HAMP" evidence="10">
    <location>
        <begin position="243"/>
        <end position="299"/>
    </location>
</feature>
<dbReference type="Pfam" id="PF02518">
    <property type="entry name" value="HATPase_c"/>
    <property type="match status" value="1"/>
</dbReference>
<dbReference type="Gene3D" id="3.30.565.10">
    <property type="entry name" value="Histidine kinase-like ATPase, C-terminal domain"/>
    <property type="match status" value="1"/>
</dbReference>
<dbReference type="InterPro" id="IPR003660">
    <property type="entry name" value="HAMP_dom"/>
</dbReference>
<evidence type="ECO:0000259" key="9">
    <source>
        <dbReference type="PROSITE" id="PS50109"/>
    </source>
</evidence>
<organism evidence="11 12">
    <name type="scientific">Enterocloster lavalensis</name>
    <dbReference type="NCBI Taxonomy" id="460384"/>
    <lineage>
        <taxon>Bacteria</taxon>
        <taxon>Bacillati</taxon>
        <taxon>Bacillota</taxon>
        <taxon>Clostridia</taxon>
        <taxon>Lachnospirales</taxon>
        <taxon>Lachnospiraceae</taxon>
        <taxon>Enterocloster</taxon>
    </lineage>
</organism>
<evidence type="ECO:0000256" key="7">
    <source>
        <dbReference type="ARBA" id="ARBA00023012"/>
    </source>
</evidence>
<dbReference type="EMBL" id="FOIM01000058">
    <property type="protein sequence ID" value="SEU21024.1"/>
    <property type="molecule type" value="Genomic_DNA"/>
</dbReference>
<feature type="domain" description="Histidine kinase" evidence="9">
    <location>
        <begin position="408"/>
        <end position="510"/>
    </location>
</feature>
<comment type="catalytic activity">
    <reaction evidence="1">
        <text>ATP + protein L-histidine = ADP + protein N-phospho-L-histidine.</text>
        <dbReference type="EC" id="2.7.13.3"/>
    </reaction>
</comment>
<dbReference type="InterPro" id="IPR003594">
    <property type="entry name" value="HATPase_dom"/>
</dbReference>
<keyword evidence="5" id="KW-0808">Transferase</keyword>
<protein>
    <recommendedName>
        <fullName evidence="3">histidine kinase</fullName>
        <ecNumber evidence="3">2.7.13.3</ecNumber>
    </recommendedName>
</protein>
<comment type="subcellular location">
    <subcellularLocation>
        <location evidence="2">Membrane</location>
    </subcellularLocation>
</comment>
<evidence type="ECO:0000256" key="5">
    <source>
        <dbReference type="ARBA" id="ARBA00022679"/>
    </source>
</evidence>
<dbReference type="InterPro" id="IPR010559">
    <property type="entry name" value="Sig_transdc_His_kin_internal"/>
</dbReference>
<dbReference type="SUPFAM" id="SSF158472">
    <property type="entry name" value="HAMP domain-like"/>
    <property type="match status" value="1"/>
</dbReference>
<keyword evidence="8" id="KW-0472">Membrane</keyword>
<dbReference type="Proteomes" id="UP000198508">
    <property type="component" value="Unassembled WGS sequence"/>
</dbReference>
<dbReference type="GO" id="GO:0016020">
    <property type="term" value="C:membrane"/>
    <property type="evidence" value="ECO:0007669"/>
    <property type="project" value="UniProtKB-SubCell"/>
</dbReference>
<dbReference type="Pfam" id="PF06580">
    <property type="entry name" value="His_kinase"/>
    <property type="match status" value="1"/>
</dbReference>
<proteinExistence type="predicted"/>
<dbReference type="SMART" id="SM00387">
    <property type="entry name" value="HATPase_c"/>
    <property type="match status" value="1"/>
</dbReference>
<keyword evidence="12" id="KW-1185">Reference proteome</keyword>
<dbReference type="Gene3D" id="1.10.8.500">
    <property type="entry name" value="HAMP domain in histidine kinase"/>
    <property type="match status" value="1"/>
</dbReference>
<evidence type="ECO:0000256" key="3">
    <source>
        <dbReference type="ARBA" id="ARBA00012438"/>
    </source>
</evidence>
<evidence type="ECO:0000259" key="10">
    <source>
        <dbReference type="PROSITE" id="PS50885"/>
    </source>
</evidence>
<dbReference type="SMART" id="SM00304">
    <property type="entry name" value="HAMP"/>
    <property type="match status" value="1"/>
</dbReference>
<dbReference type="InterPro" id="IPR050640">
    <property type="entry name" value="Bact_2-comp_sensor_kinase"/>
</dbReference>
<keyword evidence="4" id="KW-0597">Phosphoprotein</keyword>
<evidence type="ECO:0000313" key="11">
    <source>
        <dbReference type="EMBL" id="SEU21024.1"/>
    </source>
</evidence>
<dbReference type="PANTHER" id="PTHR34220:SF7">
    <property type="entry name" value="SENSOR HISTIDINE KINASE YPDA"/>
    <property type="match status" value="1"/>
</dbReference>
<dbReference type="PROSITE" id="PS50109">
    <property type="entry name" value="HIS_KIN"/>
    <property type="match status" value="1"/>
</dbReference>
<dbReference type="CDD" id="cd06225">
    <property type="entry name" value="HAMP"/>
    <property type="match status" value="1"/>
</dbReference>